<keyword evidence="4" id="KW-1185">Reference proteome</keyword>
<feature type="coiled-coil region" evidence="1">
    <location>
        <begin position="11"/>
        <end position="45"/>
    </location>
</feature>
<reference evidence="4" key="1">
    <citation type="journal article" date="2019" name="Int. J. Syst. Evol. Microbiol.">
        <title>The Global Catalogue of Microorganisms (GCM) 10K type strain sequencing project: providing services to taxonomists for standard genome sequencing and annotation.</title>
        <authorList>
            <consortium name="The Broad Institute Genomics Platform"/>
            <consortium name="The Broad Institute Genome Sequencing Center for Infectious Disease"/>
            <person name="Wu L."/>
            <person name="Ma J."/>
        </authorList>
    </citation>
    <scope>NUCLEOTIDE SEQUENCE [LARGE SCALE GENOMIC DNA]</scope>
    <source>
        <strain evidence="4">JCM 16702</strain>
    </source>
</reference>
<feature type="compositionally biased region" description="Low complexity" evidence="2">
    <location>
        <begin position="96"/>
        <end position="108"/>
    </location>
</feature>
<comment type="caution">
    <text evidence="3">The sequence shown here is derived from an EMBL/GenBank/DDBJ whole genome shotgun (WGS) entry which is preliminary data.</text>
</comment>
<organism evidence="3 4">
    <name type="scientific">Actinomadura miaoliensis</name>
    <dbReference type="NCBI Taxonomy" id="430685"/>
    <lineage>
        <taxon>Bacteria</taxon>
        <taxon>Bacillati</taxon>
        <taxon>Actinomycetota</taxon>
        <taxon>Actinomycetes</taxon>
        <taxon>Streptosporangiales</taxon>
        <taxon>Thermomonosporaceae</taxon>
        <taxon>Actinomadura</taxon>
    </lineage>
</organism>
<evidence type="ECO:0000313" key="3">
    <source>
        <dbReference type="EMBL" id="GAA4075710.1"/>
    </source>
</evidence>
<keyword evidence="1" id="KW-0175">Coiled coil</keyword>
<dbReference type="Proteomes" id="UP001500683">
    <property type="component" value="Unassembled WGS sequence"/>
</dbReference>
<evidence type="ECO:0000256" key="2">
    <source>
        <dbReference type="SAM" id="MobiDB-lite"/>
    </source>
</evidence>
<name>A0ABP7VW84_9ACTN</name>
<gene>
    <name evidence="3" type="ORF">GCM10022214_36240</name>
</gene>
<feature type="region of interest" description="Disordered" evidence="2">
    <location>
        <begin position="75"/>
        <end position="117"/>
    </location>
</feature>
<dbReference type="EMBL" id="BAAAZG010000020">
    <property type="protein sequence ID" value="GAA4075710.1"/>
    <property type="molecule type" value="Genomic_DNA"/>
</dbReference>
<evidence type="ECO:0000313" key="4">
    <source>
        <dbReference type="Proteomes" id="UP001500683"/>
    </source>
</evidence>
<dbReference type="RefSeq" id="WP_344948473.1">
    <property type="nucleotide sequence ID" value="NZ_BAAAZG010000020.1"/>
</dbReference>
<evidence type="ECO:0000256" key="1">
    <source>
        <dbReference type="SAM" id="Coils"/>
    </source>
</evidence>
<protein>
    <submittedName>
        <fullName evidence="3">Uncharacterized protein</fullName>
    </submittedName>
</protein>
<accession>A0ABP7VW84</accession>
<proteinExistence type="predicted"/>
<sequence>MTVIDHRDTLAASLEELRAVYRARIDQLAAERDEARRQAHRAKEEAYVARANLASLTARVQELLAAAARHLPDLAVEGPDDVPALEGRAGEERRSLPAGPKALPAPKADAARSDGSR</sequence>